<evidence type="ECO:0000256" key="2">
    <source>
        <dbReference type="ARBA" id="ARBA00023134"/>
    </source>
</evidence>
<dbReference type="PRINTS" id="PR00449">
    <property type="entry name" value="RASTRNSFRMNG"/>
</dbReference>
<dbReference type="SUPFAM" id="SSF52540">
    <property type="entry name" value="P-loop containing nucleoside triphosphate hydrolases"/>
    <property type="match status" value="1"/>
</dbReference>
<dbReference type="EMBL" id="HBKP01001797">
    <property type="protein sequence ID" value="CAE2201294.1"/>
    <property type="molecule type" value="Transcribed_RNA"/>
</dbReference>
<dbReference type="CDD" id="cd00154">
    <property type="entry name" value="Rab"/>
    <property type="match status" value="1"/>
</dbReference>
<keyword evidence="2" id="KW-0547">Nucleotide-binding</keyword>
<comment type="similarity">
    <text evidence="1">Belongs to the small GTPase superfamily. Rab family.</text>
</comment>
<dbReference type="FunFam" id="3.40.50.300:FF:001447">
    <property type="entry name" value="Ras-related protein Rab-1B"/>
    <property type="match status" value="1"/>
</dbReference>
<gene>
    <name evidence="4" type="ORF">VSP0166_LOCUS1304</name>
</gene>
<evidence type="ECO:0000256" key="3">
    <source>
        <dbReference type="SAM" id="MobiDB-lite"/>
    </source>
</evidence>
<sequence length="223" mass="25676">MPEDTETRLHDSLFKVLVVGDEGSGKSCLCNCIANNKFSEENNLLYVTNITTDKTARLVIWEKPETQLDGKTSHFYRGVAGVIIVYDTTAKNAFSNIRERIHEIEQYAKDDVIIMLAGTKSDNTSQRQVNLLTAREFAECRRWNLFETSAKDNSNVENLFSEMAHELLSQKENRQKHYLSEPQKPSKVNTRKHRGRKSFIDKGFSYFHGLRRGYAQIPVEETH</sequence>
<dbReference type="InterPro" id="IPR027417">
    <property type="entry name" value="P-loop_NTPase"/>
</dbReference>
<dbReference type="InterPro" id="IPR001806">
    <property type="entry name" value="Small_GTPase"/>
</dbReference>
<dbReference type="GO" id="GO:0003924">
    <property type="term" value="F:GTPase activity"/>
    <property type="evidence" value="ECO:0007669"/>
    <property type="project" value="InterPro"/>
</dbReference>
<dbReference type="PANTHER" id="PTHR47979">
    <property type="entry name" value="DRAB11-RELATED"/>
    <property type="match status" value="1"/>
</dbReference>
<reference evidence="4" key="1">
    <citation type="submission" date="2021-01" db="EMBL/GenBank/DDBJ databases">
        <authorList>
            <person name="Corre E."/>
            <person name="Pelletier E."/>
            <person name="Niang G."/>
            <person name="Scheremetjew M."/>
            <person name="Finn R."/>
            <person name="Kale V."/>
            <person name="Holt S."/>
            <person name="Cochrane G."/>
            <person name="Meng A."/>
            <person name="Brown T."/>
            <person name="Cohen L."/>
        </authorList>
    </citation>
    <scope>NUCLEOTIDE SEQUENCE</scope>
    <source>
        <strain evidence="4">DIVA3 518/3/11/1/6</strain>
    </source>
</reference>
<dbReference type="AlphaFoldDB" id="A0A7S4M5E3"/>
<dbReference type="Pfam" id="PF00071">
    <property type="entry name" value="Ras"/>
    <property type="match status" value="1"/>
</dbReference>
<protein>
    <submittedName>
        <fullName evidence="4">Uncharacterized protein</fullName>
    </submittedName>
</protein>
<dbReference type="SMART" id="SM00173">
    <property type="entry name" value="RAS"/>
    <property type="match status" value="1"/>
</dbReference>
<dbReference type="PROSITE" id="PS51421">
    <property type="entry name" value="RAS"/>
    <property type="match status" value="1"/>
</dbReference>
<dbReference type="InterPro" id="IPR025662">
    <property type="entry name" value="Sigma_54_int_dom_ATP-bd_1"/>
</dbReference>
<proteinExistence type="inferred from homology"/>
<name>A0A7S4M5E3_9EUKA</name>
<keyword evidence="2" id="KW-0342">GTP-binding</keyword>
<dbReference type="SMART" id="SM00175">
    <property type="entry name" value="RAB"/>
    <property type="match status" value="1"/>
</dbReference>
<dbReference type="NCBIfam" id="TIGR00231">
    <property type="entry name" value="small_GTP"/>
    <property type="match status" value="1"/>
</dbReference>
<feature type="region of interest" description="Disordered" evidence="3">
    <location>
        <begin position="172"/>
        <end position="194"/>
    </location>
</feature>
<evidence type="ECO:0000313" key="4">
    <source>
        <dbReference type="EMBL" id="CAE2201294.1"/>
    </source>
</evidence>
<dbReference type="PROSITE" id="PS00675">
    <property type="entry name" value="SIGMA54_INTERACT_1"/>
    <property type="match status" value="1"/>
</dbReference>
<accession>A0A7S4M5E3</accession>
<dbReference type="Gene3D" id="3.40.50.300">
    <property type="entry name" value="P-loop containing nucleotide triphosphate hydrolases"/>
    <property type="match status" value="1"/>
</dbReference>
<evidence type="ECO:0000256" key="1">
    <source>
        <dbReference type="ARBA" id="ARBA00006270"/>
    </source>
</evidence>
<dbReference type="SMART" id="SM00174">
    <property type="entry name" value="RHO"/>
    <property type="match status" value="1"/>
</dbReference>
<organism evidence="4">
    <name type="scientific">Vannella robusta</name>
    <dbReference type="NCBI Taxonomy" id="1487602"/>
    <lineage>
        <taxon>Eukaryota</taxon>
        <taxon>Amoebozoa</taxon>
        <taxon>Discosea</taxon>
        <taxon>Flabellinia</taxon>
        <taxon>Vannellidae</taxon>
        <taxon>Vannella</taxon>
    </lineage>
</organism>
<dbReference type="GO" id="GO:0005525">
    <property type="term" value="F:GTP binding"/>
    <property type="evidence" value="ECO:0007669"/>
    <property type="project" value="UniProtKB-KW"/>
</dbReference>
<dbReference type="InterPro" id="IPR050209">
    <property type="entry name" value="Rab_GTPases_membrane_traffic"/>
</dbReference>
<dbReference type="InterPro" id="IPR005225">
    <property type="entry name" value="Small_GTP-bd"/>
</dbReference>
<dbReference type="PROSITE" id="PS51419">
    <property type="entry name" value="RAB"/>
    <property type="match status" value="1"/>
</dbReference>